<reference evidence="1 2" key="1">
    <citation type="submission" date="2016-02" db="EMBL/GenBank/DDBJ databases">
        <authorList>
            <person name="Wen L."/>
            <person name="He K."/>
            <person name="Yang H."/>
        </authorList>
    </citation>
    <scope>NUCLEOTIDE SEQUENCE [LARGE SCALE GENOMIC DNA]</scope>
    <source>
        <strain evidence="1 2">CV58</strain>
    </source>
</reference>
<sequence length="92" mass="10532">MIIMLKPQIKQTIAQVEQWLAQHAAGKPAPLSTPTLKSVHFQLNKMLVCMSPKLYRPTYPKFLIDCWQDNEINQQAVNTLNTLAGNYNQINH</sequence>
<comment type="caution">
    <text evidence="1">The sequence shown here is derived from an EMBL/GenBank/DDBJ whole genome shotgun (WGS) entry which is preliminary data.</text>
</comment>
<evidence type="ECO:0000313" key="1">
    <source>
        <dbReference type="EMBL" id="KXU39086.1"/>
    </source>
</evidence>
<dbReference type="EMBL" id="LSZO01000044">
    <property type="protein sequence ID" value="KXU39086.1"/>
    <property type="molecule type" value="Genomic_DNA"/>
</dbReference>
<proteinExistence type="predicted"/>
<name>A0A139SWS7_9GAMM</name>
<keyword evidence="2" id="KW-1185">Reference proteome</keyword>
<protein>
    <submittedName>
        <fullName evidence="1">Uncharacterized protein</fullName>
    </submittedName>
</protein>
<accession>A0A139SWS7</accession>
<gene>
    <name evidence="1" type="ORF">AXE65_10260</name>
</gene>
<dbReference type="AlphaFoldDB" id="A0A139SWS7"/>
<evidence type="ECO:0000313" key="2">
    <source>
        <dbReference type="Proteomes" id="UP000072660"/>
    </source>
</evidence>
<dbReference type="RefSeq" id="WP_068387441.1">
    <property type="nucleotide sequence ID" value="NZ_LSZO01000044.1"/>
</dbReference>
<dbReference type="OrthoDB" id="2873330at2"/>
<organism evidence="1 2">
    <name type="scientific">Ventosimonas gracilis</name>
    <dbReference type="NCBI Taxonomy" id="1680762"/>
    <lineage>
        <taxon>Bacteria</taxon>
        <taxon>Pseudomonadati</taxon>
        <taxon>Pseudomonadota</taxon>
        <taxon>Gammaproteobacteria</taxon>
        <taxon>Pseudomonadales</taxon>
        <taxon>Ventosimonadaceae</taxon>
        <taxon>Ventosimonas</taxon>
    </lineage>
</organism>
<dbReference type="Proteomes" id="UP000072660">
    <property type="component" value="Unassembled WGS sequence"/>
</dbReference>